<dbReference type="AlphaFoldDB" id="A0AAV8W054"/>
<feature type="compositionally biased region" description="Polar residues" evidence="5">
    <location>
        <begin position="426"/>
        <end position="445"/>
    </location>
</feature>
<sequence length="529" mass="58435">MRLLSKIVDSKTENSYSVTKKTVTLTKSSSSKHVPSSLPGTPSGHFPPTGFGLQKSQSITEVVESARGFKPSDRNDPSKRDFLHSLTQRVFKVGLDENVSPPKPINLEKIFTPADGEQIKPNKGRKMFASSAFYEKGFHPTVEDQVELAKRISSSLCDISNRSSKGQTMYVNRMKRSAKWVHEGEGRGGLNGAELGSEAGDKSKDSLKLVMNPHGQVQDINSLRKQGYAIEPALSPDVCLEIVKDLNSPKGKGAELFAKRRKRSEKWVVAETNGLREIPIPDVEPAPVPLLSPLPPISSFPPPSYLPETAQRIQHKEKLDEIQQKFARPRVKLVKSPWDAALETGSVDAAFVEEPVWPTRGNIVAPAVDSYEAALKTDSLVAWTGGKEDKMYAHNPAYNSTSINKIVDNLQKGATGVDVYKPTLPQAWNSSPAPKQQQFRSSTPPRSKPSYKPDMPSQVFVPKESTTPLSSPYAPAYNATHSETYATPSRRVNYDNLQNYNTAPRGWGETKTIYKPITFDKPKSPYSDF</sequence>
<dbReference type="PANTHER" id="PTHR24217">
    <property type="entry name" value="PUTATIVE-RELATED"/>
    <property type="match status" value="1"/>
</dbReference>
<evidence type="ECO:0000256" key="2">
    <source>
        <dbReference type="ARBA" id="ARBA00022490"/>
    </source>
</evidence>
<reference evidence="6 7" key="1">
    <citation type="journal article" date="2023" name="Insect Mol. Biol.">
        <title>Genome sequencing provides insights into the evolution of gene families encoding plant cell wall-degrading enzymes in longhorned beetles.</title>
        <authorList>
            <person name="Shin N.R."/>
            <person name="Okamura Y."/>
            <person name="Kirsch R."/>
            <person name="Pauchet Y."/>
        </authorList>
    </citation>
    <scope>NUCLEOTIDE SEQUENCE [LARGE SCALE GENOMIC DNA]</scope>
    <source>
        <strain evidence="6">EAD_L_NR</strain>
    </source>
</reference>
<accession>A0AAV8W054</accession>
<feature type="compositionally biased region" description="Low complexity" evidence="5">
    <location>
        <begin position="23"/>
        <end position="37"/>
    </location>
</feature>
<evidence type="ECO:0000313" key="6">
    <source>
        <dbReference type="EMBL" id="KAJ8919944.1"/>
    </source>
</evidence>
<protein>
    <submittedName>
        <fullName evidence="6">Uncharacterized protein</fullName>
    </submittedName>
</protein>
<evidence type="ECO:0000313" key="7">
    <source>
        <dbReference type="Proteomes" id="UP001159042"/>
    </source>
</evidence>
<feature type="region of interest" description="Disordered" evidence="5">
    <location>
        <begin position="425"/>
        <end position="467"/>
    </location>
</feature>
<keyword evidence="3" id="KW-0597">Phosphoprotein</keyword>
<keyword evidence="2" id="KW-0963">Cytoplasm</keyword>
<keyword evidence="7" id="KW-1185">Reference proteome</keyword>
<feature type="region of interest" description="Disordered" evidence="5">
    <location>
        <begin position="23"/>
        <end position="44"/>
    </location>
</feature>
<name>A0AAV8W054_9CUCU</name>
<evidence type="ECO:0000256" key="5">
    <source>
        <dbReference type="SAM" id="MobiDB-lite"/>
    </source>
</evidence>
<dbReference type="GO" id="GO:0005634">
    <property type="term" value="C:nucleus"/>
    <property type="evidence" value="ECO:0007669"/>
    <property type="project" value="TreeGrafter"/>
</dbReference>
<dbReference type="InterPro" id="IPR051976">
    <property type="entry name" value="Synaptopodin_domain"/>
</dbReference>
<dbReference type="GO" id="GO:0015629">
    <property type="term" value="C:actin cytoskeleton"/>
    <property type="evidence" value="ECO:0007669"/>
    <property type="project" value="TreeGrafter"/>
</dbReference>
<dbReference type="EMBL" id="JANEYG010000016">
    <property type="protein sequence ID" value="KAJ8919944.1"/>
    <property type="molecule type" value="Genomic_DNA"/>
</dbReference>
<proteinExistence type="inferred from homology"/>
<comment type="subcellular location">
    <subcellularLocation>
        <location evidence="1">Cytoplasm</location>
    </subcellularLocation>
</comment>
<dbReference type="GO" id="GO:0030018">
    <property type="term" value="C:Z disc"/>
    <property type="evidence" value="ECO:0007669"/>
    <property type="project" value="TreeGrafter"/>
</dbReference>
<dbReference type="Proteomes" id="UP001159042">
    <property type="component" value="Unassembled WGS sequence"/>
</dbReference>
<dbReference type="GO" id="GO:0003779">
    <property type="term" value="F:actin binding"/>
    <property type="evidence" value="ECO:0007669"/>
    <property type="project" value="TreeGrafter"/>
</dbReference>
<dbReference type="PANTHER" id="PTHR24217:SF0">
    <property type="entry name" value="PDZ DOMAIN-CONTAINING PROTEIN"/>
    <property type="match status" value="1"/>
</dbReference>
<evidence type="ECO:0000256" key="3">
    <source>
        <dbReference type="ARBA" id="ARBA00022553"/>
    </source>
</evidence>
<gene>
    <name evidence="6" type="ORF">NQ315_006473</name>
</gene>
<organism evidence="6 7">
    <name type="scientific">Exocentrus adspersus</name>
    <dbReference type="NCBI Taxonomy" id="1586481"/>
    <lineage>
        <taxon>Eukaryota</taxon>
        <taxon>Metazoa</taxon>
        <taxon>Ecdysozoa</taxon>
        <taxon>Arthropoda</taxon>
        <taxon>Hexapoda</taxon>
        <taxon>Insecta</taxon>
        <taxon>Pterygota</taxon>
        <taxon>Neoptera</taxon>
        <taxon>Endopterygota</taxon>
        <taxon>Coleoptera</taxon>
        <taxon>Polyphaga</taxon>
        <taxon>Cucujiformia</taxon>
        <taxon>Chrysomeloidea</taxon>
        <taxon>Cerambycidae</taxon>
        <taxon>Lamiinae</taxon>
        <taxon>Acanthocinini</taxon>
        <taxon>Exocentrus</taxon>
    </lineage>
</organism>
<dbReference type="GO" id="GO:0032233">
    <property type="term" value="P:positive regulation of actin filament bundle assembly"/>
    <property type="evidence" value="ECO:0007669"/>
    <property type="project" value="TreeGrafter"/>
</dbReference>
<evidence type="ECO:0000256" key="1">
    <source>
        <dbReference type="ARBA" id="ARBA00004496"/>
    </source>
</evidence>
<comment type="similarity">
    <text evidence="4">Belongs to the synaptopodin family.</text>
</comment>
<comment type="caution">
    <text evidence="6">The sequence shown here is derived from an EMBL/GenBank/DDBJ whole genome shotgun (WGS) entry which is preliminary data.</text>
</comment>
<evidence type="ECO:0000256" key="4">
    <source>
        <dbReference type="ARBA" id="ARBA00038161"/>
    </source>
</evidence>